<keyword evidence="1" id="KW-0812">Transmembrane</keyword>
<keyword evidence="1" id="KW-1133">Transmembrane helix</keyword>
<evidence type="ECO:0000313" key="3">
    <source>
        <dbReference type="Proteomes" id="UP000437562"/>
    </source>
</evidence>
<evidence type="ECO:0000313" key="2">
    <source>
        <dbReference type="EMBL" id="VXC88561.1"/>
    </source>
</evidence>
<protein>
    <recommendedName>
        <fullName evidence="4">LPXTG cell wall anchor domain-containing protein</fullName>
    </recommendedName>
</protein>
<dbReference type="EMBL" id="CABWMC010000034">
    <property type="protein sequence ID" value="VXC88561.1"/>
    <property type="molecule type" value="Genomic_DNA"/>
</dbReference>
<feature type="transmembrane region" description="Helical" evidence="1">
    <location>
        <begin position="49"/>
        <end position="66"/>
    </location>
</feature>
<reference evidence="2 3" key="1">
    <citation type="submission" date="2019-10" db="EMBL/GenBank/DDBJ databases">
        <authorList>
            <person name="Karimi E."/>
        </authorList>
    </citation>
    <scope>NUCLEOTIDE SEQUENCE [LARGE SCALE GENOMIC DNA]</scope>
    <source>
        <strain evidence="2">Bacillus sp. 71</strain>
    </source>
</reference>
<accession>A0A654CBM3</accession>
<proteinExistence type="predicted"/>
<evidence type="ECO:0008006" key="4">
    <source>
        <dbReference type="Google" id="ProtNLM"/>
    </source>
</evidence>
<sequence>MEEIQAPNGYVLIRDPFEVEVLTSLQNIKVENTKKRMEYSKYCRYSANYFYLIGTILMVATLVLFFRKRGRNE</sequence>
<name>A0A654CBM3_BACMY</name>
<evidence type="ECO:0000256" key="1">
    <source>
        <dbReference type="SAM" id="Phobius"/>
    </source>
</evidence>
<keyword evidence="1" id="KW-0472">Membrane</keyword>
<organism evidence="2 3">
    <name type="scientific">Bacillus mycoides</name>
    <dbReference type="NCBI Taxonomy" id="1405"/>
    <lineage>
        <taxon>Bacteria</taxon>
        <taxon>Bacillati</taxon>
        <taxon>Bacillota</taxon>
        <taxon>Bacilli</taxon>
        <taxon>Bacillales</taxon>
        <taxon>Bacillaceae</taxon>
        <taxon>Bacillus</taxon>
        <taxon>Bacillus cereus group</taxon>
    </lineage>
</organism>
<gene>
    <name evidence="2" type="ORF">BACI71_90187</name>
</gene>
<dbReference type="AlphaFoldDB" id="A0A654CBM3"/>
<dbReference type="Proteomes" id="UP000437562">
    <property type="component" value="Unassembled WGS sequence"/>
</dbReference>